<feature type="compositionally biased region" description="Basic and acidic residues" evidence="1">
    <location>
        <begin position="1"/>
        <end position="16"/>
    </location>
</feature>
<gene>
    <name evidence="3" type="ORF">ACFQLX_03850</name>
</gene>
<evidence type="ECO:0000313" key="3">
    <source>
        <dbReference type="EMBL" id="MFC7217307.1"/>
    </source>
</evidence>
<keyword evidence="2" id="KW-0812">Transmembrane</keyword>
<organism evidence="3 4">
    <name type="scientific">Streptomyces polyrhachis</name>
    <dbReference type="NCBI Taxonomy" id="1282885"/>
    <lineage>
        <taxon>Bacteria</taxon>
        <taxon>Bacillati</taxon>
        <taxon>Actinomycetota</taxon>
        <taxon>Actinomycetes</taxon>
        <taxon>Kitasatosporales</taxon>
        <taxon>Streptomycetaceae</taxon>
        <taxon>Streptomyces</taxon>
    </lineage>
</organism>
<reference evidence="4" key="1">
    <citation type="journal article" date="2019" name="Int. J. Syst. Evol. Microbiol.">
        <title>The Global Catalogue of Microorganisms (GCM) 10K type strain sequencing project: providing services to taxonomists for standard genome sequencing and annotation.</title>
        <authorList>
            <consortium name="The Broad Institute Genomics Platform"/>
            <consortium name="The Broad Institute Genome Sequencing Center for Infectious Disease"/>
            <person name="Wu L."/>
            <person name="Ma J."/>
        </authorList>
    </citation>
    <scope>NUCLEOTIDE SEQUENCE [LARGE SCALE GENOMIC DNA]</scope>
    <source>
        <strain evidence="4">CGMCC 1.13681</strain>
    </source>
</reference>
<dbReference type="Proteomes" id="UP001596413">
    <property type="component" value="Unassembled WGS sequence"/>
</dbReference>
<protein>
    <recommendedName>
        <fullName evidence="5">DUF3592 domain-containing protein</fullName>
    </recommendedName>
</protein>
<dbReference type="EMBL" id="JBHSZO010000004">
    <property type="protein sequence ID" value="MFC7217307.1"/>
    <property type="molecule type" value="Genomic_DNA"/>
</dbReference>
<evidence type="ECO:0000313" key="4">
    <source>
        <dbReference type="Proteomes" id="UP001596413"/>
    </source>
</evidence>
<feature type="transmembrane region" description="Helical" evidence="2">
    <location>
        <begin position="256"/>
        <end position="287"/>
    </location>
</feature>
<name>A0ABW2GC00_9ACTN</name>
<keyword evidence="2" id="KW-0472">Membrane</keyword>
<feature type="transmembrane region" description="Helical" evidence="2">
    <location>
        <begin position="38"/>
        <end position="57"/>
    </location>
</feature>
<keyword evidence="4" id="KW-1185">Reference proteome</keyword>
<comment type="caution">
    <text evidence="3">The sequence shown here is derived from an EMBL/GenBank/DDBJ whole genome shotgun (WGS) entry which is preliminary data.</text>
</comment>
<keyword evidence="2" id="KW-1133">Transmembrane helix</keyword>
<proteinExistence type="predicted"/>
<evidence type="ECO:0008006" key="5">
    <source>
        <dbReference type="Google" id="ProtNLM"/>
    </source>
</evidence>
<dbReference type="RefSeq" id="WP_386411900.1">
    <property type="nucleotide sequence ID" value="NZ_JBHSZO010000004.1"/>
</dbReference>
<evidence type="ECO:0000256" key="1">
    <source>
        <dbReference type="SAM" id="MobiDB-lite"/>
    </source>
</evidence>
<evidence type="ECO:0000256" key="2">
    <source>
        <dbReference type="SAM" id="Phobius"/>
    </source>
</evidence>
<sequence>MTEDIRDAVPGEEERAPVLPPPADQSAPAAKAPRPRWVFRWVALVGVVLMGLSIVAWEAADHDPMIGVAITSDDGHGHCRGSWTAPGEYVRRTTDFACDVNPSVEGFGVGRMVADGPWKGDLYNSEGEGTPAHTVYDVVGMTGLGLVAVAVVGGTVRRIRARRRREQARHEELLSRASVRYAFRGSASRSYAVLAAAAERQGAIRRPPSAKGAARTAPWWRIGPLLRVSSVLNTAVSGAIAVMGAVVFFASGESRLVLAIIAALNGFTALRLLLFHVPAGVVAVRLFSRASQAPVGRSFRYVLLHSRTGPQPEAYLVLYHPHGTLEDEPIAVLPLAPTGTTRSREPDPGLLTRIRVPANLPAPTGTAELHGWLDQDAEGDPLVVPFIEGRPYWPLTPLRQSGPRFAELCETVRGLSLTERSLTTPGR</sequence>
<feature type="transmembrane region" description="Helical" evidence="2">
    <location>
        <begin position="138"/>
        <end position="156"/>
    </location>
</feature>
<feature type="transmembrane region" description="Helical" evidence="2">
    <location>
        <begin position="231"/>
        <end position="250"/>
    </location>
</feature>
<accession>A0ABW2GC00</accession>
<feature type="region of interest" description="Disordered" evidence="1">
    <location>
        <begin position="1"/>
        <end position="30"/>
    </location>
</feature>